<sequence length="140" mass="14761">MSGKKKLTYAAAGVDVDVYEEAKDEFAKIIAASNAKSPFADCVVAGLGTFGSIFDTKKAAAKLGFSNYADVESVDSVGTKISVAVAMDRYDTIGLDMLGHSCNDILVQGAIPLVFGDYLAFSKFDKRMVIDVIKGVAQGC</sequence>
<feature type="non-terminal residue" evidence="4">
    <location>
        <position position="140"/>
    </location>
</feature>
<reference evidence="5" key="1">
    <citation type="submission" date="2017-09" db="EMBL/GenBank/DDBJ databases">
        <title>Depth-based differentiation of microbial function through sediment-hosted aquifers and enrichment of novel symbionts in the deep terrestrial subsurface.</title>
        <authorList>
            <person name="Probst A.J."/>
            <person name="Ladd B."/>
            <person name="Jarett J.K."/>
            <person name="Geller-Mcgrath D.E."/>
            <person name="Sieber C.M.K."/>
            <person name="Emerson J.B."/>
            <person name="Anantharaman K."/>
            <person name="Thomas B.C."/>
            <person name="Malmstrom R."/>
            <person name="Stieglmeier M."/>
            <person name="Klingl A."/>
            <person name="Woyke T."/>
            <person name="Ryan C.M."/>
            <person name="Banfield J.F."/>
        </authorList>
    </citation>
    <scope>NUCLEOTIDE SEQUENCE [LARGE SCALE GENOMIC DNA]</scope>
</reference>
<organism evidence="4 5">
    <name type="scientific">Candidatus Buchananbacteria bacterium CG10_big_fil_rev_8_21_14_0_10_42_9</name>
    <dbReference type="NCBI Taxonomy" id="1974526"/>
    <lineage>
        <taxon>Bacteria</taxon>
        <taxon>Candidatus Buchananiibacteriota</taxon>
    </lineage>
</organism>
<dbReference type="Pfam" id="PF00586">
    <property type="entry name" value="AIRS"/>
    <property type="match status" value="1"/>
</dbReference>
<dbReference type="SUPFAM" id="SSF55326">
    <property type="entry name" value="PurM N-terminal domain-like"/>
    <property type="match status" value="1"/>
</dbReference>
<evidence type="ECO:0000313" key="5">
    <source>
        <dbReference type="Proteomes" id="UP000230935"/>
    </source>
</evidence>
<evidence type="ECO:0000256" key="1">
    <source>
        <dbReference type="ARBA" id="ARBA00020367"/>
    </source>
</evidence>
<keyword evidence="4" id="KW-0436">Ligase</keyword>
<evidence type="ECO:0000256" key="2">
    <source>
        <dbReference type="ARBA" id="ARBA00033093"/>
    </source>
</evidence>
<dbReference type="PANTHER" id="PTHR10520">
    <property type="entry name" value="TRIFUNCTIONAL PURINE BIOSYNTHETIC PROTEIN ADENOSINE-3-RELATED"/>
    <property type="match status" value="1"/>
</dbReference>
<dbReference type="AlphaFoldDB" id="A0A2H0W153"/>
<dbReference type="InterPro" id="IPR016188">
    <property type="entry name" value="PurM-like_N"/>
</dbReference>
<comment type="caution">
    <text evidence="4">The sequence shown here is derived from an EMBL/GenBank/DDBJ whole genome shotgun (WGS) entry which is preliminary data.</text>
</comment>
<dbReference type="GO" id="GO:0004641">
    <property type="term" value="F:phosphoribosylformylglycinamidine cyclo-ligase activity"/>
    <property type="evidence" value="ECO:0007669"/>
    <property type="project" value="InterPro"/>
</dbReference>
<dbReference type="GO" id="GO:0006189">
    <property type="term" value="P:'de novo' IMP biosynthetic process"/>
    <property type="evidence" value="ECO:0007669"/>
    <property type="project" value="InterPro"/>
</dbReference>
<feature type="domain" description="PurM-like N-terminal" evidence="3">
    <location>
        <begin position="66"/>
        <end position="140"/>
    </location>
</feature>
<gene>
    <name evidence="4" type="ORF">COT81_02840</name>
</gene>
<protein>
    <recommendedName>
        <fullName evidence="1">Phosphoribosylformylglycinamidine cyclo-ligase</fullName>
    </recommendedName>
    <alternativeName>
        <fullName evidence="2">AIRS</fullName>
    </alternativeName>
</protein>
<dbReference type="Proteomes" id="UP000230935">
    <property type="component" value="Unassembled WGS sequence"/>
</dbReference>
<dbReference type="GO" id="GO:0046084">
    <property type="term" value="P:adenine biosynthetic process"/>
    <property type="evidence" value="ECO:0007669"/>
    <property type="project" value="TreeGrafter"/>
</dbReference>
<dbReference type="GO" id="GO:0004637">
    <property type="term" value="F:phosphoribosylamine-glycine ligase activity"/>
    <property type="evidence" value="ECO:0007669"/>
    <property type="project" value="TreeGrafter"/>
</dbReference>
<dbReference type="InterPro" id="IPR004733">
    <property type="entry name" value="PurM_cligase"/>
</dbReference>
<dbReference type="PANTHER" id="PTHR10520:SF12">
    <property type="entry name" value="TRIFUNCTIONAL PURINE BIOSYNTHETIC PROTEIN ADENOSINE-3"/>
    <property type="match status" value="1"/>
</dbReference>
<proteinExistence type="predicted"/>
<evidence type="ECO:0000259" key="3">
    <source>
        <dbReference type="Pfam" id="PF00586"/>
    </source>
</evidence>
<name>A0A2H0W153_9BACT</name>
<evidence type="ECO:0000313" key="4">
    <source>
        <dbReference type="EMBL" id="PIS05078.1"/>
    </source>
</evidence>
<dbReference type="EMBL" id="PEZZ01000021">
    <property type="protein sequence ID" value="PIS05078.1"/>
    <property type="molecule type" value="Genomic_DNA"/>
</dbReference>
<accession>A0A2H0W153</accession>
<dbReference type="Gene3D" id="3.30.1330.10">
    <property type="entry name" value="PurM-like, N-terminal domain"/>
    <property type="match status" value="1"/>
</dbReference>
<dbReference type="GO" id="GO:0005829">
    <property type="term" value="C:cytosol"/>
    <property type="evidence" value="ECO:0007669"/>
    <property type="project" value="TreeGrafter"/>
</dbReference>
<dbReference type="InterPro" id="IPR036921">
    <property type="entry name" value="PurM-like_N_sf"/>
</dbReference>